<dbReference type="AlphaFoldDB" id="A0A2H3JM23"/>
<gene>
    <name evidence="2" type="ORF">WOLCODRAFT_153309</name>
</gene>
<sequence>MGSAAPVSAGAGGAAGDGAWGYTQSAAGSTWGVGAPGALHSMPGDAGAYGHAPYGQTSGRIQLAPLRDPVGQGQPAGERSAQGSGGKKNPLSIGNIISEDTS</sequence>
<dbReference type="STRING" id="742152.A0A2H3JM23"/>
<evidence type="ECO:0000313" key="2">
    <source>
        <dbReference type="EMBL" id="PCH43256.1"/>
    </source>
</evidence>
<evidence type="ECO:0000313" key="3">
    <source>
        <dbReference type="Proteomes" id="UP000218811"/>
    </source>
</evidence>
<organism evidence="2 3">
    <name type="scientific">Wolfiporia cocos (strain MD-104)</name>
    <name type="common">Brown rot fungus</name>
    <dbReference type="NCBI Taxonomy" id="742152"/>
    <lineage>
        <taxon>Eukaryota</taxon>
        <taxon>Fungi</taxon>
        <taxon>Dikarya</taxon>
        <taxon>Basidiomycota</taxon>
        <taxon>Agaricomycotina</taxon>
        <taxon>Agaricomycetes</taxon>
        <taxon>Polyporales</taxon>
        <taxon>Phaeolaceae</taxon>
        <taxon>Wolfiporia</taxon>
    </lineage>
</organism>
<dbReference type="Proteomes" id="UP000218811">
    <property type="component" value="Unassembled WGS sequence"/>
</dbReference>
<feature type="region of interest" description="Disordered" evidence="1">
    <location>
        <begin position="1"/>
        <end position="102"/>
    </location>
</feature>
<feature type="compositionally biased region" description="Gly residues" evidence="1">
    <location>
        <begin position="10"/>
        <end position="19"/>
    </location>
</feature>
<proteinExistence type="predicted"/>
<protein>
    <submittedName>
        <fullName evidence="2">Uncharacterized protein</fullName>
    </submittedName>
</protein>
<name>A0A2H3JM23_WOLCO</name>
<evidence type="ECO:0000256" key="1">
    <source>
        <dbReference type="SAM" id="MobiDB-lite"/>
    </source>
</evidence>
<reference evidence="2 3" key="1">
    <citation type="journal article" date="2012" name="Science">
        <title>The Paleozoic origin of enzymatic lignin decomposition reconstructed from 31 fungal genomes.</title>
        <authorList>
            <person name="Floudas D."/>
            <person name="Binder M."/>
            <person name="Riley R."/>
            <person name="Barry K."/>
            <person name="Blanchette R.A."/>
            <person name="Henrissat B."/>
            <person name="Martinez A.T."/>
            <person name="Otillar R."/>
            <person name="Spatafora J.W."/>
            <person name="Yadav J.S."/>
            <person name="Aerts A."/>
            <person name="Benoit I."/>
            <person name="Boyd A."/>
            <person name="Carlson A."/>
            <person name="Copeland A."/>
            <person name="Coutinho P.M."/>
            <person name="de Vries R.P."/>
            <person name="Ferreira P."/>
            <person name="Findley K."/>
            <person name="Foster B."/>
            <person name="Gaskell J."/>
            <person name="Glotzer D."/>
            <person name="Gorecki P."/>
            <person name="Heitman J."/>
            <person name="Hesse C."/>
            <person name="Hori C."/>
            <person name="Igarashi K."/>
            <person name="Jurgens J.A."/>
            <person name="Kallen N."/>
            <person name="Kersten P."/>
            <person name="Kohler A."/>
            <person name="Kuees U."/>
            <person name="Kumar T.K.A."/>
            <person name="Kuo A."/>
            <person name="LaButti K."/>
            <person name="Larrondo L.F."/>
            <person name="Lindquist E."/>
            <person name="Ling A."/>
            <person name="Lombard V."/>
            <person name="Lucas S."/>
            <person name="Lundell T."/>
            <person name="Martin R."/>
            <person name="McLaughlin D.J."/>
            <person name="Morgenstern I."/>
            <person name="Morin E."/>
            <person name="Murat C."/>
            <person name="Nagy L.G."/>
            <person name="Nolan M."/>
            <person name="Ohm R.A."/>
            <person name="Patyshakuliyeva A."/>
            <person name="Rokas A."/>
            <person name="Ruiz-Duenas F.J."/>
            <person name="Sabat G."/>
            <person name="Salamov A."/>
            <person name="Samejima M."/>
            <person name="Schmutz J."/>
            <person name="Slot J.C."/>
            <person name="St John F."/>
            <person name="Stenlid J."/>
            <person name="Sun H."/>
            <person name="Sun S."/>
            <person name="Syed K."/>
            <person name="Tsang A."/>
            <person name="Wiebenga A."/>
            <person name="Young D."/>
            <person name="Pisabarro A."/>
            <person name="Eastwood D.C."/>
            <person name="Martin F."/>
            <person name="Cullen D."/>
            <person name="Grigoriev I.V."/>
            <person name="Hibbett D.S."/>
        </authorList>
    </citation>
    <scope>NUCLEOTIDE SEQUENCE [LARGE SCALE GENOMIC DNA]</scope>
    <source>
        <strain evidence="2 3">MD-104</strain>
    </source>
</reference>
<keyword evidence="3" id="KW-1185">Reference proteome</keyword>
<dbReference type="EMBL" id="KB468135">
    <property type="protein sequence ID" value="PCH43256.1"/>
    <property type="molecule type" value="Genomic_DNA"/>
</dbReference>
<accession>A0A2H3JM23</accession>